<accession>A0A8S5UBZ4</accession>
<name>A0A8S5UBZ4_9CAUD</name>
<evidence type="ECO:0000313" key="1">
    <source>
        <dbReference type="EMBL" id="DAF91992.1"/>
    </source>
</evidence>
<sequence>MVLVETTDLRLFVTYFSCIEIQIKANTLMLR</sequence>
<organism evidence="1">
    <name type="scientific">Podoviridae sp. ctZkC8</name>
    <dbReference type="NCBI Taxonomy" id="2825259"/>
    <lineage>
        <taxon>Viruses</taxon>
        <taxon>Duplodnaviria</taxon>
        <taxon>Heunggongvirae</taxon>
        <taxon>Uroviricota</taxon>
        <taxon>Caudoviricetes</taxon>
    </lineage>
</organism>
<reference evidence="1" key="1">
    <citation type="journal article" date="2021" name="Proc. Natl. Acad. Sci. U.S.A.">
        <title>A Catalog of Tens of Thousands of Viruses from Human Metagenomes Reveals Hidden Associations with Chronic Diseases.</title>
        <authorList>
            <person name="Tisza M.J."/>
            <person name="Buck C.B."/>
        </authorList>
    </citation>
    <scope>NUCLEOTIDE SEQUENCE</scope>
    <source>
        <strain evidence="1">CtZkC8</strain>
    </source>
</reference>
<proteinExistence type="predicted"/>
<protein>
    <submittedName>
        <fullName evidence="1">Uncharacterized protein</fullName>
    </submittedName>
</protein>
<dbReference type="EMBL" id="BK016062">
    <property type="protein sequence ID" value="DAF91992.1"/>
    <property type="molecule type" value="Genomic_DNA"/>
</dbReference>